<dbReference type="AlphaFoldDB" id="A0AAN1XX61"/>
<evidence type="ECO:0000256" key="5">
    <source>
        <dbReference type="ARBA" id="ARBA00022989"/>
    </source>
</evidence>
<name>A0AAN1XX61_UNVUL</name>
<gene>
    <name evidence="9" type="ORF">WPS_22970</name>
</gene>
<reference evidence="9 10" key="1">
    <citation type="journal article" date="2022" name="ISME Commun">
        <title>Vulcanimicrobium alpinus gen. nov. sp. nov., the first cultivated representative of the candidate phylum 'Eremiobacterota', is a metabolically versatile aerobic anoxygenic phototroph.</title>
        <authorList>
            <person name="Yabe S."/>
            <person name="Muto K."/>
            <person name="Abe K."/>
            <person name="Yokota A."/>
            <person name="Staudigel H."/>
            <person name="Tebo B.M."/>
        </authorList>
    </citation>
    <scope>NUCLEOTIDE SEQUENCE [LARGE SCALE GENOMIC DNA]</scope>
    <source>
        <strain evidence="9 10">WC8-2</strain>
    </source>
</reference>
<organism evidence="9 10">
    <name type="scientific">Vulcanimicrobium alpinum</name>
    <dbReference type="NCBI Taxonomy" id="3016050"/>
    <lineage>
        <taxon>Bacteria</taxon>
        <taxon>Bacillati</taxon>
        <taxon>Vulcanimicrobiota</taxon>
        <taxon>Vulcanimicrobiia</taxon>
        <taxon>Vulcanimicrobiales</taxon>
        <taxon>Vulcanimicrobiaceae</taxon>
        <taxon>Vulcanimicrobium</taxon>
    </lineage>
</organism>
<accession>A0AAN1XX61</accession>
<dbReference type="GO" id="GO:0005886">
    <property type="term" value="C:plasma membrane"/>
    <property type="evidence" value="ECO:0007669"/>
    <property type="project" value="UniProtKB-SubCell"/>
</dbReference>
<keyword evidence="2" id="KW-1003">Cell membrane</keyword>
<evidence type="ECO:0000256" key="1">
    <source>
        <dbReference type="ARBA" id="ARBA00004651"/>
    </source>
</evidence>
<dbReference type="KEGG" id="vab:WPS_22970"/>
<comment type="similarity">
    <text evidence="7">Belongs to the glycosyltransferase 87 family.</text>
</comment>
<dbReference type="Proteomes" id="UP001317532">
    <property type="component" value="Chromosome"/>
</dbReference>
<keyword evidence="3" id="KW-0808">Transferase</keyword>
<dbReference type="EMBL" id="AP025523">
    <property type="protein sequence ID" value="BDE07021.1"/>
    <property type="molecule type" value="Genomic_DNA"/>
</dbReference>
<feature type="transmembrane region" description="Helical" evidence="8">
    <location>
        <begin position="86"/>
        <end position="108"/>
    </location>
</feature>
<sequence length="386" mass="41657">MYAEPLRILRGRFWFWTALLTIYAAAPVWWTIHHDFGDWRAFAIAGSRAGTPALLHPPELWQAFLYVPAAAYAIAPLSRLPLSVGFAIEATFMVLCAGVSSIVLARCYRISQSIATALVFAWWPTLYAALVAGQNATFGLLCSLLTISGMVENAPLRTALPLGLLLYKPTYALPLVLVLAVRGRLREVMSAAAIGALLYVVSVMATGGDSMWPTTLAQLVHQYFAQDFRLNAAMALALPGLLNRVGAAPWLIGAICVLLGVASAVASRSARDLEAGSFACLAGLALSAHAWAYDAVLALPAIAWCATHLREPLRTRLISAVYFVADTALFSPVLFIDPLAIPIVGGTIAWLAIRLRGGRLHQFEQVPDEHVFGFEGPRAELDHGLR</sequence>
<evidence type="ECO:0000256" key="8">
    <source>
        <dbReference type="SAM" id="Phobius"/>
    </source>
</evidence>
<feature type="transmembrane region" description="Helical" evidence="8">
    <location>
        <begin position="247"/>
        <end position="266"/>
    </location>
</feature>
<evidence type="ECO:0000256" key="7">
    <source>
        <dbReference type="ARBA" id="ARBA00024033"/>
    </source>
</evidence>
<dbReference type="Pfam" id="PF09594">
    <property type="entry name" value="GT87"/>
    <property type="match status" value="1"/>
</dbReference>
<comment type="subcellular location">
    <subcellularLocation>
        <location evidence="1">Cell membrane</location>
        <topology evidence="1">Multi-pass membrane protein</topology>
    </subcellularLocation>
</comment>
<proteinExistence type="inferred from homology"/>
<evidence type="ECO:0000313" key="10">
    <source>
        <dbReference type="Proteomes" id="UP001317532"/>
    </source>
</evidence>
<dbReference type="InterPro" id="IPR018584">
    <property type="entry name" value="GT87"/>
</dbReference>
<keyword evidence="5 8" id="KW-1133">Transmembrane helix</keyword>
<evidence type="ECO:0000256" key="6">
    <source>
        <dbReference type="ARBA" id="ARBA00023136"/>
    </source>
</evidence>
<feature type="transmembrane region" description="Helical" evidence="8">
    <location>
        <begin position="12"/>
        <end position="32"/>
    </location>
</feature>
<feature type="transmembrane region" description="Helical" evidence="8">
    <location>
        <begin position="188"/>
        <end position="207"/>
    </location>
</feature>
<feature type="transmembrane region" description="Helical" evidence="8">
    <location>
        <begin position="329"/>
        <end position="353"/>
    </location>
</feature>
<dbReference type="RefSeq" id="WP_317994639.1">
    <property type="nucleotide sequence ID" value="NZ_AP025523.1"/>
</dbReference>
<feature type="transmembrane region" description="Helical" evidence="8">
    <location>
        <begin position="120"/>
        <end position="147"/>
    </location>
</feature>
<dbReference type="GO" id="GO:0016758">
    <property type="term" value="F:hexosyltransferase activity"/>
    <property type="evidence" value="ECO:0007669"/>
    <property type="project" value="InterPro"/>
</dbReference>
<keyword evidence="10" id="KW-1185">Reference proteome</keyword>
<evidence type="ECO:0000256" key="4">
    <source>
        <dbReference type="ARBA" id="ARBA00022692"/>
    </source>
</evidence>
<evidence type="ECO:0000256" key="3">
    <source>
        <dbReference type="ARBA" id="ARBA00022679"/>
    </source>
</evidence>
<protein>
    <recommendedName>
        <fullName evidence="11">DUF2029 domain-containing protein</fullName>
    </recommendedName>
</protein>
<keyword evidence="6 8" id="KW-0472">Membrane</keyword>
<feature type="transmembrane region" description="Helical" evidence="8">
    <location>
        <begin position="159"/>
        <end position="181"/>
    </location>
</feature>
<feature type="transmembrane region" description="Helical" evidence="8">
    <location>
        <begin position="278"/>
        <end position="309"/>
    </location>
</feature>
<evidence type="ECO:0000313" key="9">
    <source>
        <dbReference type="EMBL" id="BDE07021.1"/>
    </source>
</evidence>
<keyword evidence="4 8" id="KW-0812">Transmembrane</keyword>
<evidence type="ECO:0000256" key="2">
    <source>
        <dbReference type="ARBA" id="ARBA00022475"/>
    </source>
</evidence>
<evidence type="ECO:0008006" key="11">
    <source>
        <dbReference type="Google" id="ProtNLM"/>
    </source>
</evidence>